<evidence type="ECO:0000313" key="3">
    <source>
        <dbReference type="Proteomes" id="UP000022082"/>
    </source>
</evidence>
<dbReference type="PROSITE" id="PS51257">
    <property type="entry name" value="PROKAR_LIPOPROTEIN"/>
    <property type="match status" value="1"/>
</dbReference>
<dbReference type="Proteomes" id="UP000022082">
    <property type="component" value="Unassembled WGS sequence"/>
</dbReference>
<dbReference type="EMBL" id="JGDJ01000253">
    <property type="protein sequence ID" value="EXZ27358.1"/>
    <property type="molecule type" value="Genomic_DNA"/>
</dbReference>
<evidence type="ECO:0000256" key="1">
    <source>
        <dbReference type="SAM" id="SignalP"/>
    </source>
</evidence>
<evidence type="ECO:0008006" key="4">
    <source>
        <dbReference type="Google" id="ProtNLM"/>
    </source>
</evidence>
<gene>
    <name evidence="2" type="ORF">M136_3459</name>
</gene>
<evidence type="ECO:0000313" key="2">
    <source>
        <dbReference type="EMBL" id="EXZ27358.1"/>
    </source>
</evidence>
<keyword evidence="1" id="KW-0732">Signal</keyword>
<proteinExistence type="predicted"/>
<protein>
    <recommendedName>
        <fullName evidence="4">DUF4906 domain-containing protein</fullName>
    </recommendedName>
</protein>
<feature type="signal peptide" evidence="1">
    <location>
        <begin position="1"/>
        <end position="17"/>
    </location>
</feature>
<reference evidence="2 3" key="1">
    <citation type="submission" date="2014-02" db="EMBL/GenBank/DDBJ databases">
        <authorList>
            <person name="Sears C."/>
            <person name="Carroll K."/>
            <person name="Sack B.R."/>
            <person name="Qadri F."/>
            <person name="Myers L.L."/>
            <person name="Chung G.-T."/>
            <person name="Escheverria P."/>
            <person name="Fraser C.M."/>
            <person name="Sadzewicz L."/>
            <person name="Shefchek K.A."/>
            <person name="Tallon L."/>
            <person name="Das S.P."/>
            <person name="Daugherty S."/>
            <person name="Mongodin E.F."/>
        </authorList>
    </citation>
    <scope>NUCLEOTIDE SEQUENCE [LARGE SCALE GENOMIC DNA]</scope>
    <source>
        <strain evidence="2 3">S36L11</strain>
    </source>
</reference>
<sequence>MIRKLIFSICMICPLLAGCTDDDMMPSSQTPVSSETVPVRLNFSTEAFNTPFQGDTRSGEESTVLSVSNQDMNIELVKTPVTRDAVAAIDKENAVYNYTVLQFAGITETATLLGKATYPCKDGVITTADVELQATTTGPGGTVVKHRFVVIANVDGTDFNTLQENTSTYSDLQNMHISQAGNQDFPLHKVTVNGVKKDAIIMCGSVDATINVGEAKQLSIALKRTVAKVTFNIKTDNPAFGKLENWDLILTSIPNKSYFNTLGRFAVFPAVDRLSQFSAYWFKPLTVPKGEALPLNGKFSYLPVNLQRSVTTSTSGTRRDNAPIGGTYLQILGREMSPEGVGSGSVVKDFVLYQLYLGKNLTTDFSVYPNYNLTYNITLKGRSDDDTNVIRFIPGYFSGELKAYDANDNALASKTDPSAVKWEYSKRLEAFFQDSKYTGQQAGGEDNGRQDVRWQAIGSYNNRGATSPTDGHGNTRKLEADDSFYLHYPAAQACYGGLNGLVNGGETSFSWYLPSVSELIGTWISSASTASQLSASYWSSTALATPNAFIITNKGEVKTAPVNSDNDRHYVRGFRDPDAVNTIH</sequence>
<feature type="chain" id="PRO_5001479202" description="DUF4906 domain-containing protein" evidence="1">
    <location>
        <begin position="18"/>
        <end position="584"/>
    </location>
</feature>
<accession>A0A015X6M9</accession>
<organism evidence="2 3">
    <name type="scientific">Bacteroides fragilis str. S36L11</name>
    <dbReference type="NCBI Taxonomy" id="1339327"/>
    <lineage>
        <taxon>Bacteria</taxon>
        <taxon>Pseudomonadati</taxon>
        <taxon>Bacteroidota</taxon>
        <taxon>Bacteroidia</taxon>
        <taxon>Bacteroidales</taxon>
        <taxon>Bacteroidaceae</taxon>
        <taxon>Bacteroides</taxon>
    </lineage>
</organism>
<name>A0A015X6M9_BACFG</name>
<comment type="caution">
    <text evidence="2">The sequence shown here is derived from an EMBL/GenBank/DDBJ whole genome shotgun (WGS) entry which is preliminary data.</text>
</comment>
<dbReference type="RefSeq" id="WP_032557226.1">
    <property type="nucleotide sequence ID" value="NZ_JGDJ01000253.1"/>
</dbReference>
<dbReference type="PATRIC" id="fig|1339327.3.peg.3994"/>
<dbReference type="AlphaFoldDB" id="A0A015X6M9"/>